<feature type="compositionally biased region" description="Polar residues" evidence="2">
    <location>
        <begin position="1"/>
        <end position="11"/>
    </location>
</feature>
<evidence type="ECO:0000256" key="2">
    <source>
        <dbReference type="SAM" id="MobiDB-lite"/>
    </source>
</evidence>
<feature type="binding site" evidence="1">
    <location>
        <position position="250"/>
    </location>
    <ligand>
        <name>2-oxoglutarate</name>
        <dbReference type="ChEBI" id="CHEBI:16810"/>
    </ligand>
</feature>
<feature type="binding site" evidence="1">
    <location>
        <position position="164"/>
    </location>
    <ligand>
        <name>2-oxoglutarate</name>
        <dbReference type="ChEBI" id="CHEBI:16810"/>
    </ligand>
</feature>
<dbReference type="PANTHER" id="PTHR31573:SF1">
    <property type="entry name" value="DNA OXIDATIVE DEMETHYLASE ALKBH2"/>
    <property type="match status" value="1"/>
</dbReference>
<feature type="binding site" evidence="1">
    <location>
        <position position="254"/>
    </location>
    <ligand>
        <name>2-oxoglutarate</name>
        <dbReference type="ChEBI" id="CHEBI:16810"/>
    </ligand>
</feature>
<dbReference type="InterPro" id="IPR005123">
    <property type="entry name" value="Oxoglu/Fe-dep_dioxygenase_dom"/>
</dbReference>
<evidence type="ECO:0000313" key="4">
    <source>
        <dbReference type="EMBL" id="CAB9507938.1"/>
    </source>
</evidence>
<proteinExistence type="predicted"/>
<feature type="binding site" evidence="1">
    <location>
        <position position="166"/>
    </location>
    <ligand>
        <name>2-oxoglutarate</name>
        <dbReference type="ChEBI" id="CHEBI:16810"/>
    </ligand>
</feature>
<feature type="binding site" evidence="1">
    <location>
        <position position="256"/>
    </location>
    <ligand>
        <name>2-oxoglutarate</name>
        <dbReference type="ChEBI" id="CHEBI:16810"/>
    </ligand>
</feature>
<feature type="region of interest" description="Disordered" evidence="2">
    <location>
        <begin position="1"/>
        <end position="31"/>
    </location>
</feature>
<dbReference type="InterPro" id="IPR037151">
    <property type="entry name" value="AlkB-like_sf"/>
</dbReference>
<comment type="caution">
    <text evidence="4">The sequence shown here is derived from an EMBL/GenBank/DDBJ whole genome shotgun (WGS) entry which is preliminary data.</text>
</comment>
<dbReference type="GO" id="GO:0035516">
    <property type="term" value="F:broad specificity oxidative DNA demethylase activity"/>
    <property type="evidence" value="ECO:0007669"/>
    <property type="project" value="TreeGrafter"/>
</dbReference>
<dbReference type="Proteomes" id="UP001153069">
    <property type="component" value="Unassembled WGS sequence"/>
</dbReference>
<feature type="binding site" evidence="1">
    <location>
        <position position="233"/>
    </location>
    <ligand>
        <name>2-oxoglutarate</name>
        <dbReference type="ChEBI" id="CHEBI:16810"/>
    </ligand>
</feature>
<evidence type="ECO:0000259" key="3">
    <source>
        <dbReference type="PROSITE" id="PS51471"/>
    </source>
</evidence>
<dbReference type="SUPFAM" id="SSF51197">
    <property type="entry name" value="Clavaminate synthase-like"/>
    <property type="match status" value="1"/>
</dbReference>
<organism evidence="4 5">
    <name type="scientific">Seminavis robusta</name>
    <dbReference type="NCBI Taxonomy" id="568900"/>
    <lineage>
        <taxon>Eukaryota</taxon>
        <taxon>Sar</taxon>
        <taxon>Stramenopiles</taxon>
        <taxon>Ochrophyta</taxon>
        <taxon>Bacillariophyta</taxon>
        <taxon>Bacillariophyceae</taxon>
        <taxon>Bacillariophycidae</taxon>
        <taxon>Naviculales</taxon>
        <taxon>Naviculaceae</taxon>
        <taxon>Seminavis</taxon>
    </lineage>
</organism>
<dbReference type="GO" id="GO:0008198">
    <property type="term" value="F:ferrous iron binding"/>
    <property type="evidence" value="ECO:0007669"/>
    <property type="project" value="TreeGrafter"/>
</dbReference>
<dbReference type="GO" id="GO:0051747">
    <property type="term" value="F:cytosine C-5 DNA demethylase activity"/>
    <property type="evidence" value="ECO:0007669"/>
    <property type="project" value="TreeGrafter"/>
</dbReference>
<feature type="domain" description="Fe2OG dioxygenase" evidence="3">
    <location>
        <begin position="157"/>
        <end position="259"/>
    </location>
</feature>
<dbReference type="GO" id="GO:0006307">
    <property type="term" value="P:DNA alkylation repair"/>
    <property type="evidence" value="ECO:0007669"/>
    <property type="project" value="TreeGrafter"/>
</dbReference>
<feature type="compositionally biased region" description="Low complexity" evidence="2">
    <location>
        <begin position="14"/>
        <end position="29"/>
    </location>
</feature>
<evidence type="ECO:0000313" key="5">
    <source>
        <dbReference type="Proteomes" id="UP001153069"/>
    </source>
</evidence>
<name>A0A9N8HAN1_9STRA</name>
<dbReference type="PROSITE" id="PS51471">
    <property type="entry name" value="FE2OG_OXY"/>
    <property type="match status" value="1"/>
</dbReference>
<reference evidence="4" key="1">
    <citation type="submission" date="2020-06" db="EMBL/GenBank/DDBJ databases">
        <authorList>
            <consortium name="Plant Systems Biology data submission"/>
        </authorList>
    </citation>
    <scope>NUCLEOTIDE SEQUENCE</scope>
    <source>
        <strain evidence="4">D6</strain>
    </source>
</reference>
<dbReference type="InterPro" id="IPR032852">
    <property type="entry name" value="ALKBH2"/>
</dbReference>
<dbReference type="InterPro" id="IPR027450">
    <property type="entry name" value="AlkB-like"/>
</dbReference>
<dbReference type="PANTHER" id="PTHR31573">
    <property type="entry name" value="ALPHA-KETOGLUTARATE-DEPENDENT DIOXYGENASE ALKB HOMOLOG 2"/>
    <property type="match status" value="1"/>
</dbReference>
<feature type="binding site" evidence="1">
    <location>
        <position position="175"/>
    </location>
    <ligand>
        <name>2-oxoglutarate</name>
        <dbReference type="ChEBI" id="CHEBI:16810"/>
    </ligand>
</feature>
<dbReference type="OrthoDB" id="46832at2759"/>
<dbReference type="EMBL" id="CAICTM010000325">
    <property type="protein sequence ID" value="CAB9507938.1"/>
    <property type="molecule type" value="Genomic_DNA"/>
</dbReference>
<keyword evidence="5" id="KW-1185">Reference proteome</keyword>
<evidence type="ECO:0000256" key="1">
    <source>
        <dbReference type="PIRSR" id="PIRSR632852-1"/>
    </source>
</evidence>
<sequence>MSSEQSANTETKTTEANPAANAIENPTEARLSASEVQATALGARLGSPPVFLTSDGASWYIHVKNWKPSTSTPIFQEQWDLHPNEFHALELFGKTVYQNRWSQSWGHSYAYSGTVSPARDFLDHPEGAMIQTLVDEVNMLVAGLFPSVEGVESEDFPYNGCLQNWYTPEMSIGSHADDEGSLKPGWPIFCLSWGGTRRFLFRAKGKRKDVREVILTDGDLVIMGGTCQSTHKHEVPKVRKTMDPKPIADRISWTVRAFRDETENETQTKNKRQRV</sequence>
<dbReference type="AlphaFoldDB" id="A0A9N8HAN1"/>
<dbReference type="Pfam" id="PF13532">
    <property type="entry name" value="2OG-FeII_Oxy_2"/>
    <property type="match status" value="1"/>
</dbReference>
<protein>
    <submittedName>
        <fullName evidence="4">AlkB, alkylation repair homolog 2 (E. coli)</fullName>
    </submittedName>
</protein>
<gene>
    <name evidence="4" type="ORF">SEMRO_326_G118020.1</name>
</gene>
<accession>A0A9N8HAN1</accession>
<feature type="binding site" evidence="1">
    <location>
        <position position="178"/>
    </location>
    <ligand>
        <name>substrate</name>
    </ligand>
</feature>
<dbReference type="Gene3D" id="2.60.120.590">
    <property type="entry name" value="Alpha-ketoglutarate-dependent dioxygenase AlkB-like"/>
    <property type="match status" value="1"/>
</dbReference>